<feature type="compositionally biased region" description="Low complexity" evidence="5">
    <location>
        <begin position="34"/>
        <end position="46"/>
    </location>
</feature>
<feature type="transmembrane region" description="Helical" evidence="6">
    <location>
        <begin position="321"/>
        <end position="340"/>
    </location>
</feature>
<feature type="region of interest" description="Disordered" evidence="5">
    <location>
        <begin position="1"/>
        <end position="75"/>
    </location>
</feature>
<feature type="transmembrane region" description="Helical" evidence="6">
    <location>
        <begin position="229"/>
        <end position="249"/>
    </location>
</feature>
<dbReference type="InterPro" id="IPR020846">
    <property type="entry name" value="MFS_dom"/>
</dbReference>
<evidence type="ECO:0000313" key="8">
    <source>
        <dbReference type="EMBL" id="NMN00803.1"/>
    </source>
</evidence>
<reference evidence="8 9" key="1">
    <citation type="submission" date="2020-02" db="EMBL/GenBank/DDBJ databases">
        <title>Characterization of phylogenetic diversity of novel bifidobacterial species isolated in Czech ZOOs.</title>
        <authorList>
            <person name="Lugli G.A."/>
            <person name="Vera N.B."/>
            <person name="Ventura M."/>
        </authorList>
    </citation>
    <scope>NUCLEOTIDE SEQUENCE [LARGE SCALE GENOMIC DNA]</scope>
    <source>
        <strain evidence="8 9">DSM 109958</strain>
    </source>
</reference>
<evidence type="ECO:0000256" key="6">
    <source>
        <dbReference type="SAM" id="Phobius"/>
    </source>
</evidence>
<dbReference type="PROSITE" id="PS50850">
    <property type="entry name" value="MFS"/>
    <property type="match status" value="1"/>
</dbReference>
<dbReference type="Pfam" id="PF07690">
    <property type="entry name" value="MFS_1"/>
    <property type="match status" value="1"/>
</dbReference>
<feature type="compositionally biased region" description="Basic and acidic residues" evidence="5">
    <location>
        <begin position="1"/>
        <end position="33"/>
    </location>
</feature>
<feature type="transmembrane region" description="Helical" evidence="6">
    <location>
        <begin position="191"/>
        <end position="208"/>
    </location>
</feature>
<organism evidence="8 9">
    <name type="scientific">Bifidobacterium moraviense</name>
    <dbReference type="NCBI Taxonomy" id="2675323"/>
    <lineage>
        <taxon>Bacteria</taxon>
        <taxon>Bacillati</taxon>
        <taxon>Actinomycetota</taxon>
        <taxon>Actinomycetes</taxon>
        <taxon>Bifidobacteriales</taxon>
        <taxon>Bifidobacteriaceae</taxon>
        <taxon>Bifidobacterium</taxon>
    </lineage>
</organism>
<comment type="caution">
    <text evidence="8">The sequence shown here is derived from an EMBL/GenBank/DDBJ whole genome shotgun (WGS) entry which is preliminary data.</text>
</comment>
<feature type="domain" description="Major facilitator superfamily (MFS) profile" evidence="7">
    <location>
        <begin position="152"/>
        <end position="564"/>
    </location>
</feature>
<feature type="transmembrane region" description="Helical" evidence="6">
    <location>
        <begin position="447"/>
        <end position="467"/>
    </location>
</feature>
<keyword evidence="9" id="KW-1185">Reference proteome</keyword>
<dbReference type="SUPFAM" id="SSF103473">
    <property type="entry name" value="MFS general substrate transporter"/>
    <property type="match status" value="1"/>
</dbReference>
<keyword evidence="2 6" id="KW-0812">Transmembrane</keyword>
<feature type="transmembrane region" description="Helical" evidence="6">
    <location>
        <begin position="294"/>
        <end position="315"/>
    </location>
</feature>
<comment type="subcellular location">
    <subcellularLocation>
        <location evidence="1">Cell membrane</location>
        <topology evidence="1">Multi-pass membrane protein</topology>
    </subcellularLocation>
</comment>
<evidence type="ECO:0000256" key="3">
    <source>
        <dbReference type="ARBA" id="ARBA00022989"/>
    </source>
</evidence>
<feature type="transmembrane region" description="Helical" evidence="6">
    <location>
        <begin position="416"/>
        <end position="435"/>
    </location>
</feature>
<dbReference type="InterPro" id="IPR011701">
    <property type="entry name" value="MFS"/>
</dbReference>
<dbReference type="GO" id="GO:0022857">
    <property type="term" value="F:transmembrane transporter activity"/>
    <property type="evidence" value="ECO:0007669"/>
    <property type="project" value="InterPro"/>
</dbReference>
<sequence length="565" mass="58192">MTTDHEPAVRESADHEPADHESAPREENADRPAAKPQAPQPQSTQPQPQPRRFVMPGDVYVRPGIDDRPDPDKTLTAEDKAAIARLAVRLPKSSIDPTADQSGTQSTRLVTESAPAVAAATIDAAVPDPQSAFMDMRDPMVAADGTRPGRTDVLRLKLGFVAAAVLGAVPWAGVTGALMPQMLDMIDHASAAAALCVLNALGAVAAYLSRNFFAASSDATHSKFGRRSLWIIAGGLLSGLLMWCIGALYGAASSAVFVVILWCVLQGCYGVLLGPLVSAMSDRVPDKFRASADAWYGTALAVGQMLGGWFGVLFVGDAPLGLAWGAVLLALSGVAAVAIWPREKSSVEMSLPRDATGDAFAALRLRSWAPGFRRVFWSRAFMAAAMGCVTIVTFYIAKFGVFGGAGDDAAASKDAAMLLAWMGVVALVASMAAALASGPLAERMGAWAPTLVAAVLVAAAALLPLVLPNVLGLLLFAGLSGFGFSLFNALGQELVTAVLPDPRDAGRATGTLGAAGMLGTVIGATAAGAALAVGHGGYAWVFVASIALTVVCEAFAISAVGAVRR</sequence>
<name>A0A7Y0HZW3_9BIFI</name>
<dbReference type="EMBL" id="JAAIIH010000010">
    <property type="protein sequence ID" value="NMN00803.1"/>
    <property type="molecule type" value="Genomic_DNA"/>
</dbReference>
<dbReference type="PANTHER" id="PTHR23528:SF1">
    <property type="entry name" value="MAJOR FACILITATOR SUPERFAMILY (MFS) PROFILE DOMAIN-CONTAINING PROTEIN"/>
    <property type="match status" value="1"/>
</dbReference>
<evidence type="ECO:0000256" key="5">
    <source>
        <dbReference type="SAM" id="MobiDB-lite"/>
    </source>
</evidence>
<feature type="transmembrane region" description="Helical" evidence="6">
    <location>
        <begin position="376"/>
        <end position="396"/>
    </location>
</feature>
<feature type="transmembrane region" description="Helical" evidence="6">
    <location>
        <begin position="473"/>
        <end position="491"/>
    </location>
</feature>
<dbReference type="CDD" id="cd06174">
    <property type="entry name" value="MFS"/>
    <property type="match status" value="1"/>
</dbReference>
<dbReference type="InterPro" id="IPR036259">
    <property type="entry name" value="MFS_trans_sf"/>
</dbReference>
<evidence type="ECO:0000256" key="2">
    <source>
        <dbReference type="ARBA" id="ARBA00022692"/>
    </source>
</evidence>
<dbReference type="AlphaFoldDB" id="A0A7Y0HZW3"/>
<gene>
    <name evidence="8" type="ORF">G1C96_1382</name>
</gene>
<dbReference type="Gene3D" id="1.20.1250.20">
    <property type="entry name" value="MFS general substrate transporter like domains"/>
    <property type="match status" value="1"/>
</dbReference>
<feature type="compositionally biased region" description="Basic and acidic residues" evidence="5">
    <location>
        <begin position="64"/>
        <end position="75"/>
    </location>
</feature>
<feature type="transmembrane region" description="Helical" evidence="6">
    <location>
        <begin position="158"/>
        <end position="179"/>
    </location>
</feature>
<evidence type="ECO:0000256" key="1">
    <source>
        <dbReference type="ARBA" id="ARBA00004651"/>
    </source>
</evidence>
<evidence type="ECO:0000313" key="9">
    <source>
        <dbReference type="Proteomes" id="UP000588277"/>
    </source>
</evidence>
<feature type="transmembrane region" description="Helical" evidence="6">
    <location>
        <begin position="255"/>
        <end position="273"/>
    </location>
</feature>
<evidence type="ECO:0000256" key="4">
    <source>
        <dbReference type="ARBA" id="ARBA00023136"/>
    </source>
</evidence>
<evidence type="ECO:0000259" key="7">
    <source>
        <dbReference type="PROSITE" id="PS50850"/>
    </source>
</evidence>
<keyword evidence="3 6" id="KW-1133">Transmembrane helix</keyword>
<feature type="transmembrane region" description="Helical" evidence="6">
    <location>
        <begin position="512"/>
        <end position="533"/>
    </location>
</feature>
<accession>A0A7Y0HZW3</accession>
<dbReference type="GO" id="GO:0005886">
    <property type="term" value="C:plasma membrane"/>
    <property type="evidence" value="ECO:0007669"/>
    <property type="project" value="UniProtKB-SubCell"/>
</dbReference>
<dbReference type="Proteomes" id="UP000588277">
    <property type="component" value="Unassembled WGS sequence"/>
</dbReference>
<proteinExistence type="predicted"/>
<dbReference type="RefSeq" id="WP_169275887.1">
    <property type="nucleotide sequence ID" value="NZ_JAAIIH010000010.1"/>
</dbReference>
<dbReference type="PANTHER" id="PTHR23528">
    <property type="match status" value="1"/>
</dbReference>
<protein>
    <submittedName>
        <fullName evidence="8">Major Facilitator Superfamily</fullName>
    </submittedName>
</protein>
<keyword evidence="4 6" id="KW-0472">Membrane</keyword>
<feature type="transmembrane region" description="Helical" evidence="6">
    <location>
        <begin position="539"/>
        <end position="563"/>
    </location>
</feature>